<dbReference type="Gene3D" id="3.30.70.330">
    <property type="match status" value="1"/>
</dbReference>
<sequence>MQVLVKPILTEKAAIAHEKGVYTFVVAKGANKVQIKQAVEAKYGVSVDAVRTAILPGKSKTRYTKAAVVSGHTSSYKKAMVKVVEGEIIDIYEGL</sequence>
<dbReference type="AlphaFoldDB" id="A0A3Q9FQ33"/>
<organism evidence="5 6">
    <name type="scientific">Flammeovirga pectinis</name>
    <dbReference type="NCBI Taxonomy" id="2494373"/>
    <lineage>
        <taxon>Bacteria</taxon>
        <taxon>Pseudomonadati</taxon>
        <taxon>Bacteroidota</taxon>
        <taxon>Cytophagia</taxon>
        <taxon>Cytophagales</taxon>
        <taxon>Flammeovirgaceae</taxon>
        <taxon>Flammeovirga</taxon>
    </lineage>
</organism>
<dbReference type="RefSeq" id="WP_126615786.1">
    <property type="nucleotide sequence ID" value="NZ_CP034562.1"/>
</dbReference>
<dbReference type="GO" id="GO:0019843">
    <property type="term" value="F:rRNA binding"/>
    <property type="evidence" value="ECO:0007669"/>
    <property type="project" value="UniProtKB-UniRule"/>
</dbReference>
<dbReference type="InterPro" id="IPR012677">
    <property type="entry name" value="Nucleotide-bd_a/b_plait_sf"/>
</dbReference>
<protein>
    <recommendedName>
        <fullName evidence="4">Large ribosomal subunit protein uL23</fullName>
    </recommendedName>
</protein>
<name>A0A3Q9FQ33_9BACT</name>
<dbReference type="GO" id="GO:0005840">
    <property type="term" value="C:ribosome"/>
    <property type="evidence" value="ECO:0007669"/>
    <property type="project" value="UniProtKB-KW"/>
</dbReference>
<dbReference type="OrthoDB" id="9797862at2"/>
<dbReference type="PANTHER" id="PTHR11620">
    <property type="entry name" value="60S RIBOSOMAL PROTEIN L23A"/>
    <property type="match status" value="1"/>
</dbReference>
<accession>A0A3Q9FQ33</accession>
<dbReference type="HAMAP" id="MF_01369_B">
    <property type="entry name" value="Ribosomal_uL23_B"/>
    <property type="match status" value="1"/>
</dbReference>
<evidence type="ECO:0000256" key="2">
    <source>
        <dbReference type="ARBA" id="ARBA00022980"/>
    </source>
</evidence>
<proteinExistence type="inferred from homology"/>
<evidence type="ECO:0000256" key="4">
    <source>
        <dbReference type="HAMAP-Rule" id="MF_01369"/>
    </source>
</evidence>
<dbReference type="EMBL" id="CP034562">
    <property type="protein sequence ID" value="AZQ63366.1"/>
    <property type="molecule type" value="Genomic_DNA"/>
</dbReference>
<comment type="similarity">
    <text evidence="1 4">Belongs to the universal ribosomal protein uL23 family.</text>
</comment>
<keyword evidence="2 4" id="KW-0689">Ribosomal protein</keyword>
<evidence type="ECO:0000313" key="5">
    <source>
        <dbReference type="EMBL" id="AZQ63366.1"/>
    </source>
</evidence>
<keyword evidence="6" id="KW-1185">Reference proteome</keyword>
<dbReference type="InterPro" id="IPR013025">
    <property type="entry name" value="Ribosomal_uL23-like"/>
</dbReference>
<reference evidence="5 6" key="1">
    <citation type="submission" date="2018-12" db="EMBL/GenBank/DDBJ databases">
        <title>Flammeovirga pectinis sp. nov., isolated from the gut of the Korean scallop, Patinopecten yessoensis.</title>
        <authorList>
            <person name="Bae J.-W."/>
            <person name="Jeong Y.-S."/>
            <person name="Kang W."/>
        </authorList>
    </citation>
    <scope>NUCLEOTIDE SEQUENCE [LARGE SCALE GENOMIC DNA]</scope>
    <source>
        <strain evidence="5 6">L12M1</strain>
    </source>
</reference>
<comment type="subunit">
    <text evidence="4">Part of the 50S ribosomal subunit. Contacts protein L29, and trigger factor when it is bound to the ribosome.</text>
</comment>
<dbReference type="KEGG" id="fll:EI427_14290"/>
<keyword evidence="4" id="KW-0699">rRNA-binding</keyword>
<comment type="function">
    <text evidence="4">One of the early assembly proteins it binds 23S rRNA. One of the proteins that surrounds the polypeptide exit tunnel on the outside of the ribosome. Forms the main docking site for trigger factor binding to the ribosome.</text>
</comment>
<evidence type="ECO:0000313" key="6">
    <source>
        <dbReference type="Proteomes" id="UP000267268"/>
    </source>
</evidence>
<keyword evidence="4" id="KW-0694">RNA-binding</keyword>
<dbReference type="InterPro" id="IPR012678">
    <property type="entry name" value="Ribosomal_uL23/eL15/eS24_sf"/>
</dbReference>
<gene>
    <name evidence="4" type="primary">rplW</name>
    <name evidence="5" type="ORF">EI427_14290</name>
</gene>
<evidence type="ECO:0000256" key="3">
    <source>
        <dbReference type="ARBA" id="ARBA00023274"/>
    </source>
</evidence>
<evidence type="ECO:0000256" key="1">
    <source>
        <dbReference type="ARBA" id="ARBA00006700"/>
    </source>
</evidence>
<dbReference type="SUPFAM" id="SSF54189">
    <property type="entry name" value="Ribosomal proteins S24e, L23 and L15e"/>
    <property type="match status" value="1"/>
</dbReference>
<dbReference type="NCBIfam" id="NF004363">
    <property type="entry name" value="PRK05738.2-4"/>
    <property type="match status" value="1"/>
</dbReference>
<keyword evidence="3 4" id="KW-0687">Ribonucleoprotein</keyword>
<dbReference type="Proteomes" id="UP000267268">
    <property type="component" value="Chromosome 1"/>
</dbReference>
<dbReference type="GO" id="GO:0003735">
    <property type="term" value="F:structural constituent of ribosome"/>
    <property type="evidence" value="ECO:0007669"/>
    <property type="project" value="InterPro"/>
</dbReference>
<dbReference type="GO" id="GO:1990904">
    <property type="term" value="C:ribonucleoprotein complex"/>
    <property type="evidence" value="ECO:0007669"/>
    <property type="project" value="UniProtKB-KW"/>
</dbReference>
<dbReference type="Pfam" id="PF00276">
    <property type="entry name" value="Ribosomal_L23"/>
    <property type="match status" value="1"/>
</dbReference>
<dbReference type="GO" id="GO:0006412">
    <property type="term" value="P:translation"/>
    <property type="evidence" value="ECO:0007669"/>
    <property type="project" value="UniProtKB-UniRule"/>
</dbReference>